<evidence type="ECO:0000313" key="2">
    <source>
        <dbReference type="EMBL" id="GLD72207.1"/>
    </source>
</evidence>
<dbReference type="PANTHER" id="PTHR31958:SF2">
    <property type="entry name" value="COILED-COIL DOMAIN-CONTAINING PROTEIN 127"/>
    <property type="match status" value="1"/>
</dbReference>
<organism evidence="2 3">
    <name type="scientific">Lates japonicus</name>
    <name type="common">Japanese lates</name>
    <dbReference type="NCBI Taxonomy" id="270547"/>
    <lineage>
        <taxon>Eukaryota</taxon>
        <taxon>Metazoa</taxon>
        <taxon>Chordata</taxon>
        <taxon>Craniata</taxon>
        <taxon>Vertebrata</taxon>
        <taxon>Euteleostomi</taxon>
        <taxon>Actinopterygii</taxon>
        <taxon>Neopterygii</taxon>
        <taxon>Teleostei</taxon>
        <taxon>Neoteleostei</taxon>
        <taxon>Acanthomorphata</taxon>
        <taxon>Carangaria</taxon>
        <taxon>Carangaria incertae sedis</taxon>
        <taxon>Centropomidae</taxon>
        <taxon>Lates</taxon>
    </lineage>
</organism>
<dbReference type="Proteomes" id="UP001279410">
    <property type="component" value="Unassembled WGS sequence"/>
</dbReference>
<name>A0AAD3NCV4_LATJO</name>
<sequence length="177" mass="19836">MPDSISSLAKDLDGDPGGCLHSPYHPQRANMNMEGGEGGGGGGGGWLAAGVTAAVLCWQIHNLKTKTTAVEVKIREHSDFITDSKLKELEDLLVERQHIYCSNVKPKSRREQLEDQIRKIDSEFKPHTDNLRVSLNKVLTKDDHCGSEFLFLMTGDKRGNGKLMWEYLNELKMRVKQ</sequence>
<evidence type="ECO:0000256" key="1">
    <source>
        <dbReference type="SAM" id="MobiDB-lite"/>
    </source>
</evidence>
<gene>
    <name evidence="2" type="ORF">AKAME5_002353100</name>
</gene>
<evidence type="ECO:0000313" key="3">
    <source>
        <dbReference type="Proteomes" id="UP001279410"/>
    </source>
</evidence>
<reference evidence="2" key="1">
    <citation type="submission" date="2022-08" db="EMBL/GenBank/DDBJ databases">
        <title>Genome sequencing of akame (Lates japonicus).</title>
        <authorList>
            <person name="Hashiguchi Y."/>
            <person name="Takahashi H."/>
        </authorList>
    </citation>
    <scope>NUCLEOTIDE SEQUENCE</scope>
    <source>
        <strain evidence="2">Kochi</strain>
    </source>
</reference>
<dbReference type="EMBL" id="BRZM01000911">
    <property type="protein sequence ID" value="GLD72207.1"/>
    <property type="molecule type" value="Genomic_DNA"/>
</dbReference>
<feature type="region of interest" description="Disordered" evidence="1">
    <location>
        <begin position="1"/>
        <end position="41"/>
    </location>
</feature>
<keyword evidence="3" id="KW-1185">Reference proteome</keyword>
<dbReference type="AlphaFoldDB" id="A0AAD3NCV4"/>
<accession>A0AAD3NCV4</accession>
<comment type="caution">
    <text evidence="2">The sequence shown here is derived from an EMBL/GenBank/DDBJ whole genome shotgun (WGS) entry which is preliminary data.</text>
</comment>
<proteinExistence type="predicted"/>
<dbReference type="PANTHER" id="PTHR31958">
    <property type="entry name" value="COILED-COIL DOMAIN-CONTAINING PROTEIN 127"/>
    <property type="match status" value="1"/>
</dbReference>
<protein>
    <submittedName>
        <fullName evidence="2">Coiled-coil domain-containing protein 127-like protein</fullName>
    </submittedName>
</protein>
<dbReference type="InterPro" id="IPR034607">
    <property type="entry name" value="CCDC127"/>
</dbReference>